<dbReference type="Pfam" id="PF01381">
    <property type="entry name" value="HTH_3"/>
    <property type="match status" value="1"/>
</dbReference>
<dbReference type="PANTHER" id="PTHR46558:SF4">
    <property type="entry name" value="DNA-BIDING PHAGE PROTEIN"/>
    <property type="match status" value="1"/>
</dbReference>
<accession>A0A0R2U984</accession>
<proteinExistence type="predicted"/>
<dbReference type="SUPFAM" id="SSF47413">
    <property type="entry name" value="lambda repressor-like DNA-binding domains"/>
    <property type="match status" value="1"/>
</dbReference>
<dbReference type="InterPro" id="IPR001387">
    <property type="entry name" value="Cro/C1-type_HTH"/>
</dbReference>
<dbReference type="Gene3D" id="1.10.260.40">
    <property type="entry name" value="lambda repressor-like DNA-binding domains"/>
    <property type="match status" value="1"/>
</dbReference>
<name>A0A0R2U984_9GAMM</name>
<dbReference type="GO" id="GO:0003677">
    <property type="term" value="F:DNA binding"/>
    <property type="evidence" value="ECO:0007669"/>
    <property type="project" value="UniProtKB-KW"/>
</dbReference>
<evidence type="ECO:0000256" key="1">
    <source>
        <dbReference type="ARBA" id="ARBA00023125"/>
    </source>
</evidence>
<dbReference type="PROSITE" id="PS50943">
    <property type="entry name" value="HTH_CROC1"/>
    <property type="match status" value="1"/>
</dbReference>
<dbReference type="Proteomes" id="UP000051027">
    <property type="component" value="Unassembled WGS sequence"/>
</dbReference>
<dbReference type="STRING" id="1655612.ABS10_07955"/>
<feature type="domain" description="HTH cro/C1-type" evidence="2">
    <location>
        <begin position="12"/>
        <end position="66"/>
    </location>
</feature>
<dbReference type="PANTHER" id="PTHR46558">
    <property type="entry name" value="TRACRIPTIONAL REGULATORY PROTEIN-RELATED-RELATED"/>
    <property type="match status" value="1"/>
</dbReference>
<comment type="caution">
    <text evidence="3">The sequence shown here is derived from an EMBL/GenBank/DDBJ whole genome shotgun (WGS) entry which is preliminary data.</text>
</comment>
<organism evidence="3 4">
    <name type="scientific">SAR86 cluster bacterium BACL1 MAG-120820-bin45</name>
    <dbReference type="NCBI Taxonomy" id="1655612"/>
    <lineage>
        <taxon>Bacteria</taxon>
        <taxon>Pseudomonadati</taxon>
        <taxon>Pseudomonadota</taxon>
        <taxon>Gammaproteobacteria</taxon>
        <taxon>SAR86 cluster</taxon>
    </lineage>
</organism>
<evidence type="ECO:0000313" key="3">
    <source>
        <dbReference type="EMBL" id="KRO95640.1"/>
    </source>
</evidence>
<dbReference type="EMBL" id="LICS01000022">
    <property type="protein sequence ID" value="KRO95640.1"/>
    <property type="molecule type" value="Genomic_DNA"/>
</dbReference>
<dbReference type="AlphaFoldDB" id="A0A0R2U984"/>
<dbReference type="InterPro" id="IPR010982">
    <property type="entry name" value="Lambda_DNA-bd_dom_sf"/>
</dbReference>
<dbReference type="SMART" id="SM00530">
    <property type="entry name" value="HTH_XRE"/>
    <property type="match status" value="1"/>
</dbReference>
<sequence length="70" mass="7691">MGKHHQNLLNGLEEKRKLAGLTQQELSESAEVSRKSINAIENGIYVPSTVLALKIAKTLNCSVEDLFTLP</sequence>
<protein>
    <submittedName>
        <fullName evidence="3">Transcriptional regulator</fullName>
    </submittedName>
</protein>
<keyword evidence="1" id="KW-0238">DNA-binding</keyword>
<gene>
    <name evidence="3" type="ORF">ABS10_07955</name>
</gene>
<reference evidence="3 4" key="1">
    <citation type="submission" date="2015-10" db="EMBL/GenBank/DDBJ databases">
        <title>Metagenome-Assembled Genomes uncover a global brackish microbiome.</title>
        <authorList>
            <person name="Hugerth L.W."/>
            <person name="Larsson J."/>
            <person name="Alneberg J."/>
            <person name="Lindh M.V."/>
            <person name="Legrand C."/>
            <person name="Pinhassi J."/>
            <person name="Andersson A.F."/>
        </authorList>
    </citation>
    <scope>NUCLEOTIDE SEQUENCE [LARGE SCALE GENOMIC DNA]</scope>
    <source>
        <strain evidence="3">BACL1 MAG-120820-bin45</strain>
    </source>
</reference>
<evidence type="ECO:0000259" key="2">
    <source>
        <dbReference type="PROSITE" id="PS50943"/>
    </source>
</evidence>
<evidence type="ECO:0000313" key="4">
    <source>
        <dbReference type="Proteomes" id="UP000051027"/>
    </source>
</evidence>
<dbReference type="CDD" id="cd00093">
    <property type="entry name" value="HTH_XRE"/>
    <property type="match status" value="1"/>
</dbReference>